<dbReference type="EMBL" id="QEAO01000010">
    <property type="protein sequence ID" value="TPX35074.1"/>
    <property type="molecule type" value="Genomic_DNA"/>
</dbReference>
<evidence type="ECO:0000256" key="5">
    <source>
        <dbReference type="ARBA" id="ARBA00022927"/>
    </source>
</evidence>
<reference evidence="13 14" key="1">
    <citation type="journal article" date="2019" name="Sci. Rep.">
        <title>Comparative genomics of chytrid fungi reveal insights into the obligate biotrophic and pathogenic lifestyle of Synchytrium endobioticum.</title>
        <authorList>
            <person name="van de Vossenberg B.T.L.H."/>
            <person name="Warris S."/>
            <person name="Nguyen H.D.T."/>
            <person name="van Gent-Pelzer M.P.E."/>
            <person name="Joly D.L."/>
            <person name="van de Geest H.C."/>
            <person name="Bonants P.J.M."/>
            <person name="Smith D.S."/>
            <person name="Levesque C.A."/>
            <person name="van der Lee T.A.J."/>
        </authorList>
    </citation>
    <scope>NUCLEOTIDE SEQUENCE [LARGE SCALE GENOMIC DNA]</scope>
    <source>
        <strain evidence="13 14">JEL517</strain>
    </source>
</reference>
<organism evidence="13 14">
    <name type="scientific">Synchytrium microbalum</name>
    <dbReference type="NCBI Taxonomy" id="1806994"/>
    <lineage>
        <taxon>Eukaryota</taxon>
        <taxon>Fungi</taxon>
        <taxon>Fungi incertae sedis</taxon>
        <taxon>Chytridiomycota</taxon>
        <taxon>Chytridiomycota incertae sedis</taxon>
        <taxon>Chytridiomycetes</taxon>
        <taxon>Synchytriales</taxon>
        <taxon>Synchytriaceae</taxon>
        <taxon>Synchytrium</taxon>
    </lineage>
</organism>
<dbReference type="SMART" id="SM00809">
    <property type="entry name" value="Alpha_adaptinC2"/>
    <property type="match status" value="1"/>
</dbReference>
<dbReference type="SUPFAM" id="SSF49348">
    <property type="entry name" value="Clathrin adaptor appendage domain"/>
    <property type="match status" value="1"/>
</dbReference>
<dbReference type="PIRSF" id="PIRSF037094">
    <property type="entry name" value="AP1_complex_gamma"/>
    <property type="match status" value="1"/>
</dbReference>
<dbReference type="Proteomes" id="UP000319731">
    <property type="component" value="Unassembled WGS sequence"/>
</dbReference>
<dbReference type="Pfam" id="PF01602">
    <property type="entry name" value="Adaptin_N"/>
    <property type="match status" value="1"/>
</dbReference>
<evidence type="ECO:0000256" key="10">
    <source>
        <dbReference type="PIRNR" id="PIRNR037094"/>
    </source>
</evidence>
<dbReference type="STRING" id="1806994.A0A507CAU5"/>
<evidence type="ECO:0000256" key="11">
    <source>
        <dbReference type="SAM" id="MobiDB-lite"/>
    </source>
</evidence>
<dbReference type="OrthoDB" id="28053at2759"/>
<dbReference type="InterPro" id="IPR013041">
    <property type="entry name" value="Clathrin_app_Ig-like_sf"/>
</dbReference>
<keyword evidence="7 10" id="KW-0472">Membrane</keyword>
<dbReference type="InterPro" id="IPR011989">
    <property type="entry name" value="ARM-like"/>
</dbReference>
<dbReference type="InterPro" id="IPR008153">
    <property type="entry name" value="GAE_dom"/>
</dbReference>
<feature type="compositionally biased region" description="Low complexity" evidence="11">
    <location>
        <begin position="749"/>
        <end position="775"/>
    </location>
</feature>
<evidence type="ECO:0000256" key="6">
    <source>
        <dbReference type="ARBA" id="ARBA00023034"/>
    </source>
</evidence>
<dbReference type="Pfam" id="PF02883">
    <property type="entry name" value="Alpha_adaptinC2"/>
    <property type="match status" value="1"/>
</dbReference>
<keyword evidence="4 10" id="KW-0813">Transport</keyword>
<dbReference type="PROSITE" id="PS50180">
    <property type="entry name" value="GAE"/>
    <property type="match status" value="1"/>
</dbReference>
<evidence type="ECO:0000259" key="12">
    <source>
        <dbReference type="PROSITE" id="PS50180"/>
    </source>
</evidence>
<evidence type="ECO:0000256" key="1">
    <source>
        <dbReference type="ARBA" id="ARBA00004156"/>
    </source>
</evidence>
<dbReference type="PANTHER" id="PTHR22780">
    <property type="entry name" value="ADAPTIN, ALPHA/GAMMA/EPSILON"/>
    <property type="match status" value="1"/>
</dbReference>
<comment type="similarity">
    <text evidence="3 10">Belongs to the adaptor complexes large subunit family.</text>
</comment>
<evidence type="ECO:0000256" key="2">
    <source>
        <dbReference type="ARBA" id="ARBA00004555"/>
    </source>
</evidence>
<comment type="subcellular location">
    <subcellularLocation>
        <location evidence="1">Cytoplasmic vesicle membrane</location>
    </subcellularLocation>
    <subcellularLocation>
        <location evidence="2">Golgi apparatus</location>
    </subcellularLocation>
</comment>
<dbReference type="GO" id="GO:0016192">
    <property type="term" value="P:vesicle-mediated transport"/>
    <property type="evidence" value="ECO:0007669"/>
    <property type="project" value="InterPro"/>
</dbReference>
<comment type="caution">
    <text evidence="13">The sequence shown here is derived from an EMBL/GenBank/DDBJ whole genome shotgun (WGS) entry which is preliminary data.</text>
</comment>
<evidence type="ECO:0000256" key="7">
    <source>
        <dbReference type="ARBA" id="ARBA00023136"/>
    </source>
</evidence>
<evidence type="ECO:0000256" key="9">
    <source>
        <dbReference type="ARBA" id="ARBA00062546"/>
    </source>
</evidence>
<dbReference type="InterPro" id="IPR008152">
    <property type="entry name" value="Clathrin_a/b/g-adaptin_app_Ig"/>
</dbReference>
<dbReference type="InterPro" id="IPR050840">
    <property type="entry name" value="Adaptor_Complx_Large_Subunit"/>
</dbReference>
<evidence type="ECO:0000256" key="8">
    <source>
        <dbReference type="ARBA" id="ARBA00023329"/>
    </source>
</evidence>
<evidence type="ECO:0000256" key="3">
    <source>
        <dbReference type="ARBA" id="ARBA00006613"/>
    </source>
</evidence>
<keyword evidence="5 10" id="KW-0653">Protein transport</keyword>
<dbReference type="InterPro" id="IPR002553">
    <property type="entry name" value="Clathrin/coatomer_adapt-like_N"/>
</dbReference>
<dbReference type="Gene3D" id="1.25.10.10">
    <property type="entry name" value="Leucine-rich Repeat Variant"/>
    <property type="match status" value="1"/>
</dbReference>
<dbReference type="InterPro" id="IPR016024">
    <property type="entry name" value="ARM-type_fold"/>
</dbReference>
<keyword evidence="6 10" id="KW-0333">Golgi apparatus</keyword>
<dbReference type="GO" id="GO:0030121">
    <property type="term" value="C:AP-1 adaptor complex"/>
    <property type="evidence" value="ECO:0007669"/>
    <property type="project" value="InterPro"/>
</dbReference>
<protein>
    <recommendedName>
        <fullName evidence="10">AP-1 complex subunit gamma</fullName>
    </recommendedName>
</protein>
<dbReference type="SUPFAM" id="SSF48371">
    <property type="entry name" value="ARM repeat"/>
    <property type="match status" value="1"/>
</dbReference>
<dbReference type="GO" id="GO:0006886">
    <property type="term" value="P:intracellular protein transport"/>
    <property type="evidence" value="ECO:0007669"/>
    <property type="project" value="UniProtKB-UniRule"/>
</dbReference>
<keyword evidence="8 10" id="KW-0968">Cytoplasmic vesicle</keyword>
<feature type="compositionally biased region" description="Low complexity" evidence="11">
    <location>
        <begin position="661"/>
        <end position="691"/>
    </location>
</feature>
<feature type="domain" description="GAE" evidence="12">
    <location>
        <begin position="821"/>
        <end position="934"/>
    </location>
</feature>
<evidence type="ECO:0000313" key="13">
    <source>
        <dbReference type="EMBL" id="TPX35074.1"/>
    </source>
</evidence>
<gene>
    <name evidence="13" type="ORF">SmJEL517_g02482</name>
</gene>
<dbReference type="GO" id="GO:0005829">
    <property type="term" value="C:cytosol"/>
    <property type="evidence" value="ECO:0007669"/>
    <property type="project" value="GOC"/>
</dbReference>
<evidence type="ECO:0000313" key="14">
    <source>
        <dbReference type="Proteomes" id="UP000319731"/>
    </source>
</evidence>
<keyword evidence="14" id="KW-1185">Reference proteome</keyword>
<name>A0A507CAU5_9FUNG</name>
<dbReference type="InterPro" id="IPR017107">
    <property type="entry name" value="AP1_complex_gsu"/>
</dbReference>
<dbReference type="GO" id="GO:0016482">
    <property type="term" value="P:cytosolic transport"/>
    <property type="evidence" value="ECO:0007669"/>
    <property type="project" value="UniProtKB-ARBA"/>
</dbReference>
<accession>A0A507CAU5</accession>
<dbReference type="AlphaFoldDB" id="A0A507CAU5"/>
<dbReference type="GeneID" id="42003707"/>
<feature type="region of interest" description="Disordered" evidence="11">
    <location>
        <begin position="634"/>
        <end position="801"/>
    </location>
</feature>
<evidence type="ECO:0000256" key="4">
    <source>
        <dbReference type="ARBA" id="ARBA00022448"/>
    </source>
</evidence>
<dbReference type="RefSeq" id="XP_031025659.1">
    <property type="nucleotide sequence ID" value="XM_031168410.1"/>
</dbReference>
<proteinExistence type="inferred from homology"/>
<dbReference type="FunFam" id="1.25.10.10:FF:000030">
    <property type="entry name" value="AP-1 complex subunit gamma"/>
    <property type="match status" value="1"/>
</dbReference>
<sequence>MEALDKLITKLGVLRLKDLIKAIRACKTAADERQVIAKESAFIRTSFKEENVETRHINVAKLLYIHMLGYPAHFGQMECLKLVASPKFADKRLGYLGIMLLLDENQEVLTLVTNCLKNDMNNPNMYIVGLALCTLGNISSQEMARDLSGEVEKLLGNSNSYIRKKAALCALRVIRKVPDLMENFLNRAKSLLNERNHGVLLTGTTLLTEMCQYSPAATADVRKLVPALVRHLKNLVTAGFSPEHDVSGVTDPFLQVKVLRLLRILGKGDAEASDAMNDVLAQVATSTEGSKNVGNSILYEAVLTIMDIESDSSLRVLGVNILGRFLANRDNNIRYVALTTLTKACQTTQSVDAAALQRHRATILDCLRDPDVSIRRRALDLVFFLINSQNIRILTRELLSYLEVAEGDVKSSISSRICEFAGRYRPNKRWEVDTVCRVLRVAGSYVDQNVVNHFVKLVTTGPADLSQYTVRKLYNTIRIEGERALAQEGLVQAMVWTVGEFGDALVNGTAVLVMDDADDSGTSLENTNELQMAPSERDVLDMFTSLMRGPYATPIVKEYAITAMAKLSGRFQQSDTTDAIKLLIEKYRTNFDFEIQQRAVEYTNLFALDHDTRIALLERMPVLESATREEAAKGTGVALAADPASPTAGSPPSKINGATNDLLSLSGGSSSRPGDDLLNSLLTNNTPSISSRGPAASTKSDNVMDLLGGISLGGAPAPAQTTPSMMAPSSMRPATTDLLGDIFGGGSSGSNSLSSTGMSGMPGMSPMSSTSSPSSKQQQQSIDPLAGLFGPTPTPSSAPSRPIITAMPVAPVAAMASPSLATRQDYICYDKSGLKITLSPTKDAMGMNVDVGVVFANTSIATISAMVFQVAVPKSLRLQMQPPSSTVLPPGSSATQQMRIENPTKAAIRLRLKVSFQANGAVAADEIVEFSGFPASLWA</sequence>
<comment type="subunit">
    <text evidence="9">Adaptor protein complex 1 (AP-1) is a heterotetramer composed of two large adaptins (gamma-type subunit APL4 and beta-type subunit APL2), a medium adaptin (mu-type subunit APM1) and a small adaptin (sigma-type subunit APS1). AP-1 interacts with clathrin.</text>
</comment>
<dbReference type="Gene3D" id="2.60.40.1230">
    <property type="match status" value="1"/>
</dbReference>